<dbReference type="Gene3D" id="1.10.10.750">
    <property type="entry name" value="Ypt/Rab-GAP domain of gyp1p, domain 1"/>
    <property type="match status" value="1"/>
</dbReference>
<dbReference type="GO" id="GO:0031410">
    <property type="term" value="C:cytoplasmic vesicle"/>
    <property type="evidence" value="ECO:0007669"/>
    <property type="project" value="UniProtKB-SubCell"/>
</dbReference>
<dbReference type="GeneID" id="106157987"/>
<feature type="transmembrane region" description="Helical" evidence="11">
    <location>
        <begin position="227"/>
        <end position="246"/>
    </location>
</feature>
<evidence type="ECO:0000313" key="13">
    <source>
        <dbReference type="Proteomes" id="UP000085678"/>
    </source>
</evidence>
<organism evidence="13 14">
    <name type="scientific">Lingula anatina</name>
    <name type="common">Brachiopod</name>
    <name type="synonym">Lingula unguis</name>
    <dbReference type="NCBI Taxonomy" id="7574"/>
    <lineage>
        <taxon>Eukaryota</taxon>
        <taxon>Metazoa</taxon>
        <taxon>Spiralia</taxon>
        <taxon>Lophotrochozoa</taxon>
        <taxon>Brachiopoda</taxon>
        <taxon>Linguliformea</taxon>
        <taxon>Lingulata</taxon>
        <taxon>Lingulida</taxon>
        <taxon>Linguloidea</taxon>
        <taxon>Lingulidae</taxon>
        <taxon>Lingula</taxon>
    </lineage>
</organism>
<dbReference type="AlphaFoldDB" id="A0A1S3HUP4"/>
<evidence type="ECO:0000313" key="14">
    <source>
        <dbReference type="RefSeq" id="XP_013389266.1"/>
    </source>
</evidence>
<evidence type="ECO:0000256" key="4">
    <source>
        <dbReference type="ARBA" id="ARBA00015455"/>
    </source>
</evidence>
<evidence type="ECO:0000256" key="11">
    <source>
        <dbReference type="SAM" id="Phobius"/>
    </source>
</evidence>
<sequence>MADERNFRSHFYEKMGFRGVEENKLIENLLKEQPYELKKLSQFCLKFPVPAIYRPLVWKVLLGILPPYQESHEFVMTMRTDQFNDLMHSLKVMGKVDDRTPLPLVFLKMYHMEEGTLLFDENRLVMQPEGQSFMAVAAAVLEMVESHIDAYWISTKFYKLQEKWKDIMHVLSERTEHYLKKEDPDGKLYTKVLNLNIFGAIPLSRWFSSSFAGVLPETSFERIWDKIIGGSCTVLVFVAVAIILTLRRPILTLRTDAEIVQYLKNIPADSADIIVAKAVELWRSHGSLLFPSGIKADSPVIIEKVPS</sequence>
<keyword evidence="11" id="KW-0812">Transmembrane</keyword>
<keyword evidence="7 11" id="KW-0472">Membrane</keyword>
<evidence type="ECO:0000256" key="8">
    <source>
        <dbReference type="ARBA" id="ARBA00023228"/>
    </source>
</evidence>
<dbReference type="KEGG" id="lak:106157987"/>
<comment type="function">
    <text evidence="10">Non-catalytic component of the TSC-TBC complex, a multiprotein complex that acts as a negative regulator of the canonical mTORC1 complex, an evolutionarily conserved central nutrient sensor that stimulates anabolic reactions and macromolecule biosynthesis to promote cellular biomass generation and growth. The TSC-TBC complex acts as a GTPase-activating protein (GAP) for the small GTPase RHEB, a direct activator of the protein kinase activity of mTORC1. In absence of nutrients, the TSC-TBC complex inhibits mTORC1, thereby preventing phosphorylation of ribosomal protein S6 kinase (RPS6KB1 and RPS6KB2) and EIF4EBP1 (4E-BP1) by the mTORC1 signaling. The TSC-TBC complex is inactivated in response to nutrients, relieving inhibition of mTORC1.</text>
</comment>
<keyword evidence="11" id="KW-1133">Transmembrane helix</keyword>
<dbReference type="InterPro" id="IPR043039">
    <property type="entry name" value="TBC1D7_dom2"/>
</dbReference>
<dbReference type="Pfam" id="PF00566">
    <property type="entry name" value="RabGAP-TBC"/>
    <property type="match status" value="1"/>
</dbReference>
<dbReference type="GO" id="GO:0005765">
    <property type="term" value="C:lysosomal membrane"/>
    <property type="evidence" value="ECO:0007669"/>
    <property type="project" value="UniProtKB-SubCell"/>
</dbReference>
<evidence type="ECO:0000256" key="6">
    <source>
        <dbReference type="ARBA" id="ARBA00022490"/>
    </source>
</evidence>
<dbReference type="InParanoid" id="A0A1S3HUP4"/>
<dbReference type="STRING" id="7574.A0A1S3HUP4"/>
<dbReference type="Gene3D" id="1.10.472.80">
    <property type="entry name" value="Ypt/Rab-GAP domain of gyp1p, domain 3"/>
    <property type="match status" value="1"/>
</dbReference>
<keyword evidence="6" id="KW-0963">Cytoplasm</keyword>
<dbReference type="OMA" id="WIRCGGA"/>
<dbReference type="PROSITE" id="PS50086">
    <property type="entry name" value="TBC_RABGAP"/>
    <property type="match status" value="1"/>
</dbReference>
<evidence type="ECO:0000256" key="3">
    <source>
        <dbReference type="ARBA" id="ARBA00004656"/>
    </source>
</evidence>
<keyword evidence="8" id="KW-0458">Lysosome</keyword>
<dbReference type="InterPro" id="IPR039842">
    <property type="entry name" value="TBC1D7"/>
</dbReference>
<dbReference type="GO" id="GO:0005829">
    <property type="term" value="C:cytosol"/>
    <property type="evidence" value="ECO:0007669"/>
    <property type="project" value="UniProtKB-SubCell"/>
</dbReference>
<dbReference type="FunCoup" id="A0A1S3HUP4">
    <property type="interactions" value="606"/>
</dbReference>
<dbReference type="Proteomes" id="UP000085678">
    <property type="component" value="Unplaced"/>
</dbReference>
<dbReference type="InterPro" id="IPR035969">
    <property type="entry name" value="Rab-GAP_TBC_sf"/>
</dbReference>
<evidence type="ECO:0000259" key="12">
    <source>
        <dbReference type="PROSITE" id="PS50086"/>
    </source>
</evidence>
<keyword evidence="9" id="KW-0968">Cytoplasmic vesicle</keyword>
<dbReference type="GO" id="GO:0005096">
    <property type="term" value="F:GTPase activator activity"/>
    <property type="evidence" value="ECO:0007669"/>
    <property type="project" value="UniProtKB-KW"/>
</dbReference>
<dbReference type="GO" id="GO:0032007">
    <property type="term" value="P:negative regulation of TOR signaling"/>
    <property type="evidence" value="ECO:0007669"/>
    <property type="project" value="TreeGrafter"/>
</dbReference>
<evidence type="ECO:0000256" key="1">
    <source>
        <dbReference type="ARBA" id="ARBA00004514"/>
    </source>
</evidence>
<dbReference type="Gene3D" id="1.10.8.680">
    <property type="entry name" value="Ypt/Rab-GAP domain of gyp1p, domain 2"/>
    <property type="match status" value="1"/>
</dbReference>
<keyword evidence="5" id="KW-0343">GTPase activation</keyword>
<dbReference type="SUPFAM" id="SSF47923">
    <property type="entry name" value="Ypt/Rab-GAP domain of gyp1p"/>
    <property type="match status" value="1"/>
</dbReference>
<dbReference type="InterPro" id="IPR000195">
    <property type="entry name" value="Rab-GAP-TBC_dom"/>
</dbReference>
<dbReference type="OrthoDB" id="18718at2759"/>
<dbReference type="PANTHER" id="PTHR13530:SF3">
    <property type="entry name" value="TBC1 DOMAIN FAMILY MEMBER 7"/>
    <property type="match status" value="1"/>
</dbReference>
<evidence type="ECO:0000256" key="5">
    <source>
        <dbReference type="ARBA" id="ARBA00022468"/>
    </source>
</evidence>
<feature type="domain" description="Rab-GAP TBC" evidence="12">
    <location>
        <begin position="48"/>
        <end position="231"/>
    </location>
</feature>
<proteinExistence type="predicted"/>
<evidence type="ECO:0000256" key="7">
    <source>
        <dbReference type="ARBA" id="ARBA00023136"/>
    </source>
</evidence>
<reference evidence="14" key="1">
    <citation type="submission" date="2025-08" db="UniProtKB">
        <authorList>
            <consortium name="RefSeq"/>
        </authorList>
    </citation>
    <scope>IDENTIFICATION</scope>
    <source>
        <tissue evidence="14">Gonads</tissue>
    </source>
</reference>
<keyword evidence="13" id="KW-1185">Reference proteome</keyword>
<evidence type="ECO:0000256" key="9">
    <source>
        <dbReference type="ARBA" id="ARBA00023329"/>
    </source>
</evidence>
<dbReference type="FunFam" id="1.10.472.80:FF:000028">
    <property type="entry name" value="TBC1 domain family member 7"/>
    <property type="match status" value="1"/>
</dbReference>
<evidence type="ECO:0000256" key="10">
    <source>
        <dbReference type="ARBA" id="ARBA00046045"/>
    </source>
</evidence>
<accession>A0A1S3HUP4</accession>
<comment type="subcellular location">
    <subcellularLocation>
        <location evidence="1">Cytoplasm</location>
        <location evidence="1">Cytosol</location>
    </subcellularLocation>
    <subcellularLocation>
        <location evidence="2">Cytoplasmic vesicle</location>
    </subcellularLocation>
    <subcellularLocation>
        <location evidence="3">Lysosome membrane</location>
    </subcellularLocation>
</comment>
<dbReference type="PANTHER" id="PTHR13530">
    <property type="entry name" value="TBC1 DOMAIN FAMILY MEMBER 7"/>
    <property type="match status" value="1"/>
</dbReference>
<dbReference type="RefSeq" id="XP_013389266.1">
    <property type="nucleotide sequence ID" value="XM_013533812.1"/>
</dbReference>
<name>A0A1S3HUP4_LINAN</name>
<gene>
    <name evidence="14" type="primary">LOC106157987</name>
</gene>
<evidence type="ECO:0000256" key="2">
    <source>
        <dbReference type="ARBA" id="ARBA00004541"/>
    </source>
</evidence>
<protein>
    <recommendedName>
        <fullName evidence="4">TBC1 domain family member 7</fullName>
    </recommendedName>
</protein>